<reference evidence="3" key="2">
    <citation type="submission" date="2019-02" db="EMBL/GenBank/DDBJ databases">
        <title>Granulicella sibirica sp. nov., a psychrotolerant acidobacterium isolated from an organic soil layer in forested tundra, West Siberia.</title>
        <authorList>
            <person name="Oshkin I.Y."/>
            <person name="Kulichevskaya I.S."/>
            <person name="Rijpstra W.I.C."/>
            <person name="Sinninghe Damste J.S."/>
            <person name="Rakitin A.L."/>
            <person name="Ravin N.V."/>
            <person name="Dedysh S.N."/>
        </authorList>
    </citation>
    <scope>NUCLEOTIDE SEQUENCE [LARGE SCALE GENOMIC DNA]</scope>
    <source>
        <strain evidence="3">AF10</strain>
    </source>
</reference>
<organism evidence="2 3">
    <name type="scientific">Granulicella sibirica</name>
    <dbReference type="NCBI Taxonomy" id="2479048"/>
    <lineage>
        <taxon>Bacteria</taxon>
        <taxon>Pseudomonadati</taxon>
        <taxon>Acidobacteriota</taxon>
        <taxon>Terriglobia</taxon>
        <taxon>Terriglobales</taxon>
        <taxon>Acidobacteriaceae</taxon>
        <taxon>Granulicella</taxon>
    </lineage>
</organism>
<dbReference type="AlphaFoldDB" id="A0A4Q0T1U4"/>
<dbReference type="InterPro" id="IPR038161">
    <property type="entry name" value="VirB9/CagX/TrbG_C_sf"/>
</dbReference>
<feature type="signal peptide" evidence="1">
    <location>
        <begin position="1"/>
        <end position="21"/>
    </location>
</feature>
<dbReference type="EMBL" id="RDSM01000003">
    <property type="protein sequence ID" value="RXH55416.1"/>
    <property type="molecule type" value="Genomic_DNA"/>
</dbReference>
<comment type="caution">
    <text evidence="2">The sequence shown here is derived from an EMBL/GenBank/DDBJ whole genome shotgun (WGS) entry which is preliminary data.</text>
</comment>
<gene>
    <name evidence="2" type="ORF">GRAN_4520</name>
</gene>
<dbReference type="Pfam" id="PF03524">
    <property type="entry name" value="CagX"/>
    <property type="match status" value="1"/>
</dbReference>
<proteinExistence type="predicted"/>
<feature type="chain" id="PRO_5020664078" evidence="1">
    <location>
        <begin position="22"/>
        <end position="258"/>
    </location>
</feature>
<dbReference type="InterPro" id="IPR010258">
    <property type="entry name" value="Conjugal_tfr_TrbG/VirB9/CagX"/>
</dbReference>
<evidence type="ECO:0000313" key="3">
    <source>
        <dbReference type="Proteomes" id="UP000289437"/>
    </source>
</evidence>
<keyword evidence="3" id="KW-1185">Reference proteome</keyword>
<sequence>MKIPLFALVLASALSSTAAFAQTSPAAPAEQARTVQYHSQDIVPIRAKVKYTTLIVVPTTEKIMEAATGDKDFWIVDVVGSFCFVHPAKPGISTNLNLITDKGNIYSFTLQDISTQGGDADLKVIVQPADQSSITASAGPSQYVPAAQLDQAKQQLATLQTHVTQAVDEYKSAYPLQLKFDYTFKNEDPFAVQSIYHDDKFTYIKTTASEKFSVYEMKDGKPDLINYDLRDGTYIIPKIVDKGYIEIGKKHMDFSRKG</sequence>
<evidence type="ECO:0000313" key="2">
    <source>
        <dbReference type="EMBL" id="RXH55416.1"/>
    </source>
</evidence>
<dbReference type="RefSeq" id="WP_128915048.1">
    <property type="nucleotide sequence ID" value="NZ_RDSM01000003.1"/>
</dbReference>
<keyword evidence="1" id="KW-0732">Signal</keyword>
<name>A0A4Q0T1U4_9BACT</name>
<dbReference type="Proteomes" id="UP000289437">
    <property type="component" value="Unassembled WGS sequence"/>
</dbReference>
<accession>A0A4Q0T1U4</accession>
<protein>
    <submittedName>
        <fullName evidence="2">Conjugative transfer protein TrbG</fullName>
    </submittedName>
</protein>
<evidence type="ECO:0000256" key="1">
    <source>
        <dbReference type="SAM" id="SignalP"/>
    </source>
</evidence>
<dbReference type="OrthoDB" id="109954at2"/>
<dbReference type="Gene3D" id="2.60.40.2500">
    <property type="match status" value="1"/>
</dbReference>
<reference evidence="2 3" key="1">
    <citation type="submission" date="2018-11" db="EMBL/GenBank/DDBJ databases">
        <authorList>
            <person name="Mardanov A.V."/>
            <person name="Ravin N.V."/>
            <person name="Dedysh S.N."/>
        </authorList>
    </citation>
    <scope>NUCLEOTIDE SEQUENCE [LARGE SCALE GENOMIC DNA]</scope>
    <source>
        <strain evidence="2 3">AF10</strain>
    </source>
</reference>